<name>A0A174LG44_9BACE</name>
<evidence type="ECO:0000256" key="3">
    <source>
        <dbReference type="ARBA" id="ARBA00022692"/>
    </source>
</evidence>
<protein>
    <submittedName>
        <fullName evidence="9">ABC transporter permease</fullName>
        <ecNumber evidence="9">3.6.3.-</ecNumber>
    </submittedName>
</protein>
<dbReference type="InterPro" id="IPR050250">
    <property type="entry name" value="Macrolide_Exporter_MacB"/>
</dbReference>
<keyword evidence="2" id="KW-1003">Cell membrane</keyword>
<keyword evidence="9" id="KW-0378">Hydrolase</keyword>
<dbReference type="STRING" id="47678.ERS852494_01754"/>
<reference evidence="9 12" key="1">
    <citation type="submission" date="2015-09" db="EMBL/GenBank/DDBJ databases">
        <authorList>
            <consortium name="Pathogen Informatics"/>
        </authorList>
    </citation>
    <scope>NUCLEOTIDE SEQUENCE [LARGE SCALE GENOMIC DNA]</scope>
    <source>
        <strain evidence="9 12">2789STDY5834880</strain>
    </source>
</reference>
<feature type="transmembrane region" description="Helical" evidence="6">
    <location>
        <begin position="315"/>
        <end position="340"/>
    </location>
</feature>
<evidence type="ECO:0000259" key="8">
    <source>
        <dbReference type="Pfam" id="PF12704"/>
    </source>
</evidence>
<dbReference type="EMBL" id="CZAI01000003">
    <property type="protein sequence ID" value="CUP20459.1"/>
    <property type="molecule type" value="Genomic_DNA"/>
</dbReference>
<gene>
    <name evidence="9" type="primary">macB_4</name>
    <name evidence="11" type="ORF">DW190_04150</name>
    <name evidence="10" type="ORF">DW794_04740</name>
    <name evidence="9" type="ORF">ERS852494_01754</name>
</gene>
<evidence type="ECO:0000313" key="10">
    <source>
        <dbReference type="EMBL" id="RHD51534.1"/>
    </source>
</evidence>
<proteinExistence type="predicted"/>
<feature type="domain" description="ABC3 transporter permease C-terminal" evidence="7">
    <location>
        <begin position="275"/>
        <end position="385"/>
    </location>
</feature>
<keyword evidence="4 6" id="KW-1133">Transmembrane helix</keyword>
<keyword evidence="5 6" id="KW-0472">Membrane</keyword>
<dbReference type="Proteomes" id="UP000095657">
    <property type="component" value="Unassembled WGS sequence"/>
</dbReference>
<dbReference type="Pfam" id="PF12704">
    <property type="entry name" value="MacB_PCD"/>
    <property type="match status" value="1"/>
</dbReference>
<organism evidence="9 12">
    <name type="scientific">Bacteroides caccae</name>
    <dbReference type="NCBI Taxonomy" id="47678"/>
    <lineage>
        <taxon>Bacteria</taxon>
        <taxon>Pseudomonadati</taxon>
        <taxon>Bacteroidota</taxon>
        <taxon>Bacteroidia</taxon>
        <taxon>Bacteroidales</taxon>
        <taxon>Bacteroidaceae</taxon>
        <taxon>Bacteroides</taxon>
    </lineage>
</organism>
<feature type="transmembrane region" description="Helical" evidence="6">
    <location>
        <begin position="21"/>
        <end position="42"/>
    </location>
</feature>
<reference evidence="13 14" key="2">
    <citation type="submission" date="2018-08" db="EMBL/GenBank/DDBJ databases">
        <title>A genome reference for cultivated species of the human gut microbiota.</title>
        <authorList>
            <person name="Zou Y."/>
            <person name="Xue W."/>
            <person name="Luo G."/>
        </authorList>
    </citation>
    <scope>NUCLEOTIDE SEQUENCE [LARGE SCALE GENOMIC DNA]</scope>
    <source>
        <strain evidence="11 13">AM16-49B</strain>
        <strain evidence="10 14">AM31-16AC</strain>
    </source>
</reference>
<evidence type="ECO:0000256" key="6">
    <source>
        <dbReference type="SAM" id="Phobius"/>
    </source>
</evidence>
<evidence type="ECO:0000313" key="14">
    <source>
        <dbReference type="Proteomes" id="UP000284689"/>
    </source>
</evidence>
<dbReference type="InterPro" id="IPR003838">
    <property type="entry name" value="ABC3_permease_C"/>
</dbReference>
<feature type="domain" description="MacB-like periplasmic core" evidence="8">
    <location>
        <begin position="21"/>
        <end position="228"/>
    </location>
</feature>
<dbReference type="PANTHER" id="PTHR30572">
    <property type="entry name" value="MEMBRANE COMPONENT OF TRANSPORTER-RELATED"/>
    <property type="match status" value="1"/>
</dbReference>
<dbReference type="EMBL" id="QSJD01000005">
    <property type="protein sequence ID" value="RHD51534.1"/>
    <property type="molecule type" value="Genomic_DNA"/>
</dbReference>
<keyword evidence="3 6" id="KW-0812">Transmembrane</keyword>
<dbReference type="GO" id="GO:0016787">
    <property type="term" value="F:hydrolase activity"/>
    <property type="evidence" value="ECO:0007669"/>
    <property type="project" value="UniProtKB-KW"/>
</dbReference>
<dbReference type="Proteomes" id="UP000284689">
    <property type="component" value="Unassembled WGS sequence"/>
</dbReference>
<evidence type="ECO:0000313" key="9">
    <source>
        <dbReference type="EMBL" id="CUP20459.1"/>
    </source>
</evidence>
<feature type="transmembrane region" description="Helical" evidence="6">
    <location>
        <begin position="658"/>
        <end position="682"/>
    </location>
</feature>
<dbReference type="PANTHER" id="PTHR30572:SF18">
    <property type="entry name" value="ABC-TYPE MACROLIDE FAMILY EXPORT SYSTEM PERMEASE COMPONENT 2"/>
    <property type="match status" value="1"/>
</dbReference>
<dbReference type="Pfam" id="PF02687">
    <property type="entry name" value="FtsX"/>
    <property type="match status" value="2"/>
</dbReference>
<dbReference type="EMBL" id="QRKD01000002">
    <property type="protein sequence ID" value="RHH93889.1"/>
    <property type="molecule type" value="Genomic_DNA"/>
</dbReference>
<accession>A0A174LG44</accession>
<dbReference type="Proteomes" id="UP000283512">
    <property type="component" value="Unassembled WGS sequence"/>
</dbReference>
<comment type="subcellular location">
    <subcellularLocation>
        <location evidence="1">Cell membrane</location>
        <topology evidence="1">Multi-pass membrane protein</topology>
    </subcellularLocation>
</comment>
<dbReference type="GO" id="GO:0022857">
    <property type="term" value="F:transmembrane transporter activity"/>
    <property type="evidence" value="ECO:0007669"/>
    <property type="project" value="TreeGrafter"/>
</dbReference>
<evidence type="ECO:0000256" key="1">
    <source>
        <dbReference type="ARBA" id="ARBA00004651"/>
    </source>
</evidence>
<dbReference type="GO" id="GO:0005886">
    <property type="term" value="C:plasma membrane"/>
    <property type="evidence" value="ECO:0007669"/>
    <property type="project" value="UniProtKB-SubCell"/>
</dbReference>
<evidence type="ECO:0000256" key="2">
    <source>
        <dbReference type="ARBA" id="ARBA00022475"/>
    </source>
</evidence>
<dbReference type="InterPro" id="IPR025857">
    <property type="entry name" value="MacB_PCD"/>
</dbReference>
<sequence>MMIKHYLKVAFRNLAKYKVQSIVSILGLAVGFVCFALSTLWIRYEMTYDTFHEGAERIYLVRAHYAHEPGKISNSTPYPLADYLQKGNPEIEAMASTSVQKVKFRVKDTEKDVVSATADSVLMNFFNIRVLRGTVNFLKGTNGEIAITEEFSKRIFGEEEALGREVEVSGHASKVGAIVSGWSSHSNIPYSILTSARHYTQWGSANENLFVRIRKGTNGEEFQKKIAALRINDIEKENELGELLLTPLSALRYSGYVSREDTVITFSYILYFSLAGGLVIICSLFNYLTLYISRLYMRRREMALRKVNGAGNKDLFVQLTVELLIVQFIALVAGLFFIEICMSRFLEFTRIAPNSYYGEILVYLFIVIALSLLLAQIPLYHFRRRTLQDAVKGKVSVNRPYAFRKFGIVIQLIVSLVFIFCTVVIMKQIYFLKHTDLGMERHNIANVALWRGDIKQWGGKIAALPMVTEVLPPRYFPIIPTGPMMYAEMNHWEDMPEAVEEPITIGIMPAMKDFFDFYDLKLIEGELLSEKNAPNDIVIDENTLRIFGWNQGVGKTLGYEKDGKILHSYRVVGVVRNFCYQPPTSIPGCIALQQPQAQNYLLFRASILFKFEEGSWHECRKAIEVMHKEDFPNAYLRLFNEEEEYDKYLRSESALMKLLTFVSLVCILISLFGIFSLVTLSCEQRRKEIAIRRVNGAQVYHILHLFFREYLLLLATAVIIAFPIGYVLMKQWIDRYVRQTPIEVWIYVAIFGIIGFFILLCIGCRVWKAVLQNPAEIIKNE</sequence>
<evidence type="ECO:0000256" key="5">
    <source>
        <dbReference type="ARBA" id="ARBA00023136"/>
    </source>
</evidence>
<feature type="transmembrane region" description="Helical" evidence="6">
    <location>
        <begin position="360"/>
        <end position="382"/>
    </location>
</feature>
<evidence type="ECO:0000313" key="11">
    <source>
        <dbReference type="EMBL" id="RHH93889.1"/>
    </source>
</evidence>
<evidence type="ECO:0000259" key="7">
    <source>
        <dbReference type="Pfam" id="PF02687"/>
    </source>
</evidence>
<evidence type="ECO:0000313" key="12">
    <source>
        <dbReference type="Proteomes" id="UP000095657"/>
    </source>
</evidence>
<dbReference type="EC" id="3.6.3.-" evidence="9"/>
<feature type="transmembrane region" description="Helical" evidence="6">
    <location>
        <begin position="744"/>
        <end position="767"/>
    </location>
</feature>
<feature type="transmembrane region" description="Helical" evidence="6">
    <location>
        <begin position="710"/>
        <end position="729"/>
    </location>
</feature>
<dbReference type="AlphaFoldDB" id="A0A174LG44"/>
<feature type="transmembrane region" description="Helical" evidence="6">
    <location>
        <begin position="268"/>
        <end position="294"/>
    </location>
</feature>
<feature type="transmembrane region" description="Helical" evidence="6">
    <location>
        <begin position="403"/>
        <end position="426"/>
    </location>
</feature>
<feature type="domain" description="ABC3 transporter permease C-terminal" evidence="7">
    <location>
        <begin position="661"/>
        <end position="763"/>
    </location>
</feature>
<evidence type="ECO:0000313" key="13">
    <source>
        <dbReference type="Proteomes" id="UP000283512"/>
    </source>
</evidence>
<evidence type="ECO:0000256" key="4">
    <source>
        <dbReference type="ARBA" id="ARBA00022989"/>
    </source>
</evidence>